<evidence type="ECO:0000256" key="7">
    <source>
        <dbReference type="SAM" id="MobiDB-lite"/>
    </source>
</evidence>
<feature type="compositionally biased region" description="Polar residues" evidence="7">
    <location>
        <begin position="108"/>
        <end position="126"/>
    </location>
</feature>
<evidence type="ECO:0000256" key="4">
    <source>
        <dbReference type="ARBA" id="ARBA00022833"/>
    </source>
</evidence>
<feature type="compositionally biased region" description="Basic and acidic residues" evidence="7">
    <location>
        <begin position="319"/>
        <end position="329"/>
    </location>
</feature>
<evidence type="ECO:0000256" key="5">
    <source>
        <dbReference type="ARBA" id="ARBA00023242"/>
    </source>
</evidence>
<dbReference type="PANTHER" id="PTHR13173">
    <property type="entry name" value="WW DOMAIN BINDING PROTEIN 4"/>
    <property type="match status" value="1"/>
</dbReference>
<organism evidence="9 10">
    <name type="scientific">Mycoemilia scoparia</name>
    <dbReference type="NCBI Taxonomy" id="417184"/>
    <lineage>
        <taxon>Eukaryota</taxon>
        <taxon>Fungi</taxon>
        <taxon>Fungi incertae sedis</taxon>
        <taxon>Zoopagomycota</taxon>
        <taxon>Kickxellomycotina</taxon>
        <taxon>Kickxellomycetes</taxon>
        <taxon>Kickxellales</taxon>
        <taxon>Kickxellaceae</taxon>
        <taxon>Mycoemilia</taxon>
    </lineage>
</organism>
<feature type="compositionally biased region" description="Polar residues" evidence="7">
    <location>
        <begin position="298"/>
        <end position="318"/>
    </location>
</feature>
<dbReference type="InterPro" id="IPR036236">
    <property type="entry name" value="Znf_C2H2_sf"/>
</dbReference>
<proteinExistence type="predicted"/>
<keyword evidence="6" id="KW-0175">Coiled coil</keyword>
<reference evidence="9" key="1">
    <citation type="submission" date="2022-07" db="EMBL/GenBank/DDBJ databases">
        <title>Phylogenomic reconstructions and comparative analyses of Kickxellomycotina fungi.</title>
        <authorList>
            <person name="Reynolds N.K."/>
            <person name="Stajich J.E."/>
            <person name="Barry K."/>
            <person name="Grigoriev I.V."/>
            <person name="Crous P."/>
            <person name="Smith M.E."/>
        </authorList>
    </citation>
    <scope>NUCLEOTIDE SEQUENCE</scope>
    <source>
        <strain evidence="9">NBRC 100468</strain>
    </source>
</reference>
<dbReference type="EMBL" id="JANBPU010000152">
    <property type="protein sequence ID" value="KAJ1915307.1"/>
    <property type="molecule type" value="Genomic_DNA"/>
</dbReference>
<dbReference type="OrthoDB" id="191651at2759"/>
<keyword evidence="4" id="KW-0862">Zinc</keyword>
<protein>
    <recommendedName>
        <fullName evidence="8">Matrin-type domain-containing protein</fullName>
    </recommendedName>
</protein>
<evidence type="ECO:0000313" key="10">
    <source>
        <dbReference type="Proteomes" id="UP001150538"/>
    </source>
</evidence>
<feature type="domain" description="Matrin-type" evidence="8">
    <location>
        <begin position="11"/>
        <end position="42"/>
    </location>
</feature>
<comment type="subcellular location">
    <subcellularLocation>
        <location evidence="1">Nucleus</location>
    </subcellularLocation>
</comment>
<sequence length="350" mass="38764">MSEYWVSNKKFWCRYCKIFIADDKPSRTIHDNGRKHKENVQRFLADVDRERKNKQKEEAKTQKLLQSIEQAAIKQHGGSSVSAAANKQNQSPFPKHSPPSSSLSPSSQTTYNKNKQQGSTVHDNPQQPLATAASYLPAADTIEYDPNMPRISDWAPVISTQENGLQDTVVVGGGAVNTKKESAGTSSNAHRHTKNNELRGEEWLEPEDKIDGDEGNLSDFKFVEKTLEASASNLMATSASSLIINEEDHLSNSQHSSNKVDDDIVISGNSFKRRKKRKGATDNESNGDANKTAKTKDSNGVGNNTQAPPRTQDSTTTKENPEGDKSDGVFEKVVVKKRIRKTIRKSFADY</sequence>
<dbReference type="GO" id="GO:0000398">
    <property type="term" value="P:mRNA splicing, via spliceosome"/>
    <property type="evidence" value="ECO:0007669"/>
    <property type="project" value="InterPro"/>
</dbReference>
<dbReference type="InterPro" id="IPR013085">
    <property type="entry name" value="U1-CZ_Znf_C2H2"/>
</dbReference>
<dbReference type="AlphaFoldDB" id="A0A9W8DRY5"/>
<evidence type="ECO:0000256" key="3">
    <source>
        <dbReference type="ARBA" id="ARBA00022771"/>
    </source>
</evidence>
<dbReference type="GO" id="GO:0071011">
    <property type="term" value="C:precatalytic spliceosome"/>
    <property type="evidence" value="ECO:0007669"/>
    <property type="project" value="TreeGrafter"/>
</dbReference>
<feature type="coiled-coil region" evidence="6">
    <location>
        <begin position="40"/>
        <end position="71"/>
    </location>
</feature>
<gene>
    <name evidence="9" type="ORF">H4219_004394</name>
</gene>
<dbReference type="PROSITE" id="PS50171">
    <property type="entry name" value="ZF_MATRIN"/>
    <property type="match status" value="1"/>
</dbReference>
<dbReference type="Pfam" id="PF06220">
    <property type="entry name" value="zf-U1"/>
    <property type="match status" value="1"/>
</dbReference>
<feature type="region of interest" description="Disordered" evidence="7">
    <location>
        <begin position="72"/>
        <end position="126"/>
    </location>
</feature>
<evidence type="ECO:0000259" key="8">
    <source>
        <dbReference type="PROSITE" id="PS50171"/>
    </source>
</evidence>
<dbReference type="InterPro" id="IPR003604">
    <property type="entry name" value="Matrin/U1-like-C_Znf_C2H2"/>
</dbReference>
<keyword evidence="3" id="KW-0863">Zinc-finger</keyword>
<keyword evidence="2" id="KW-0479">Metal-binding</keyword>
<dbReference type="InterPro" id="IPR000690">
    <property type="entry name" value="Matrin/U1-C_Znf_C2H2"/>
</dbReference>
<accession>A0A9W8DRY5</accession>
<dbReference type="Gene3D" id="3.30.160.60">
    <property type="entry name" value="Classic Zinc Finger"/>
    <property type="match status" value="1"/>
</dbReference>
<keyword evidence="10" id="KW-1185">Reference proteome</keyword>
<dbReference type="InterPro" id="IPR040023">
    <property type="entry name" value="WBP4"/>
</dbReference>
<comment type="caution">
    <text evidence="9">The sequence shown here is derived from an EMBL/GenBank/DDBJ whole genome shotgun (WGS) entry which is preliminary data.</text>
</comment>
<feature type="compositionally biased region" description="Polar residues" evidence="7">
    <location>
        <begin position="77"/>
        <end position="90"/>
    </location>
</feature>
<dbReference type="SMART" id="SM00451">
    <property type="entry name" value="ZnF_U1"/>
    <property type="match status" value="1"/>
</dbReference>
<evidence type="ECO:0000256" key="6">
    <source>
        <dbReference type="SAM" id="Coils"/>
    </source>
</evidence>
<name>A0A9W8DRY5_9FUNG</name>
<evidence type="ECO:0000256" key="2">
    <source>
        <dbReference type="ARBA" id="ARBA00022723"/>
    </source>
</evidence>
<dbReference type="GO" id="GO:0003723">
    <property type="term" value="F:RNA binding"/>
    <property type="evidence" value="ECO:0007669"/>
    <property type="project" value="TreeGrafter"/>
</dbReference>
<dbReference type="GO" id="GO:0008270">
    <property type="term" value="F:zinc ion binding"/>
    <property type="evidence" value="ECO:0007669"/>
    <property type="project" value="UniProtKB-KW"/>
</dbReference>
<dbReference type="Proteomes" id="UP001150538">
    <property type="component" value="Unassembled WGS sequence"/>
</dbReference>
<evidence type="ECO:0000313" key="9">
    <source>
        <dbReference type="EMBL" id="KAJ1915307.1"/>
    </source>
</evidence>
<feature type="region of interest" description="Disordered" evidence="7">
    <location>
        <begin position="250"/>
        <end position="329"/>
    </location>
</feature>
<dbReference type="PANTHER" id="PTHR13173:SF10">
    <property type="entry name" value="WW DOMAIN-BINDING PROTEIN 4"/>
    <property type="match status" value="1"/>
</dbReference>
<dbReference type="SUPFAM" id="SSF57667">
    <property type="entry name" value="beta-beta-alpha zinc fingers"/>
    <property type="match status" value="1"/>
</dbReference>
<keyword evidence="5" id="KW-0539">Nucleus</keyword>
<feature type="compositionally biased region" description="Low complexity" evidence="7">
    <location>
        <begin position="91"/>
        <end position="107"/>
    </location>
</feature>
<evidence type="ECO:0000256" key="1">
    <source>
        <dbReference type="ARBA" id="ARBA00004123"/>
    </source>
</evidence>